<dbReference type="PROSITE" id="PS51500">
    <property type="entry name" value="SIN"/>
    <property type="match status" value="1"/>
</dbReference>
<name>A0A2N5HJV5_9BACI</name>
<evidence type="ECO:0000313" key="2">
    <source>
        <dbReference type="EMBL" id="PLS05791.1"/>
    </source>
</evidence>
<protein>
    <recommendedName>
        <fullName evidence="1">Sin domain-containing protein</fullName>
    </recommendedName>
</protein>
<sequence>MYFGSVSVVVITVKDVDVIDQEWQELILEARKLGLSIEDVRDFLTQNR</sequence>
<accession>A0A2N5HJV5</accession>
<evidence type="ECO:0000259" key="1">
    <source>
        <dbReference type="PROSITE" id="PS51500"/>
    </source>
</evidence>
<keyword evidence="3" id="KW-1185">Reference proteome</keyword>
<proteinExistence type="predicted"/>
<dbReference type="AlphaFoldDB" id="A0A2N5HJV5"/>
<evidence type="ECO:0000313" key="3">
    <source>
        <dbReference type="Proteomes" id="UP000234950"/>
    </source>
</evidence>
<gene>
    <name evidence="2" type="ORF">CVD27_08785</name>
</gene>
<dbReference type="GO" id="GO:0006355">
    <property type="term" value="P:regulation of DNA-templated transcription"/>
    <property type="evidence" value="ECO:0007669"/>
    <property type="project" value="InterPro"/>
</dbReference>
<dbReference type="EMBL" id="PGVE01000037">
    <property type="protein sequence ID" value="PLS05791.1"/>
    <property type="molecule type" value="Genomic_DNA"/>
</dbReference>
<dbReference type="Proteomes" id="UP000234950">
    <property type="component" value="Unassembled WGS sequence"/>
</dbReference>
<dbReference type="InterPro" id="IPR036281">
    <property type="entry name" value="SinR/SinI_dimer_dom_sf"/>
</dbReference>
<dbReference type="Pfam" id="PF08671">
    <property type="entry name" value="SinI"/>
    <property type="match status" value="1"/>
</dbReference>
<organism evidence="2 3">
    <name type="scientific">Neobacillus cucumis</name>
    <dbReference type="NCBI Taxonomy" id="1740721"/>
    <lineage>
        <taxon>Bacteria</taxon>
        <taxon>Bacillati</taxon>
        <taxon>Bacillota</taxon>
        <taxon>Bacilli</taxon>
        <taxon>Bacillales</taxon>
        <taxon>Bacillaceae</taxon>
        <taxon>Neobacillus</taxon>
    </lineage>
</organism>
<dbReference type="SUPFAM" id="SSF47406">
    <property type="entry name" value="SinR repressor dimerisation domain-like"/>
    <property type="match status" value="1"/>
</dbReference>
<dbReference type="InterPro" id="IPR010981">
    <property type="entry name" value="SinR/SinI_dimer_dom"/>
</dbReference>
<reference evidence="2 3" key="1">
    <citation type="submission" date="2017-11" db="EMBL/GenBank/DDBJ databases">
        <title>Comparitive Functional Genomics of Dry Heat Resistant strains isolated from the Viking Spacecraft.</title>
        <authorList>
            <person name="Seuylemezian A."/>
            <person name="Cooper K."/>
            <person name="Vaishampayan P."/>
        </authorList>
    </citation>
    <scope>NUCLEOTIDE SEQUENCE [LARGE SCALE GENOMIC DNA]</scope>
    <source>
        <strain evidence="2 3">V32-6</strain>
    </source>
</reference>
<feature type="domain" description="Sin" evidence="1">
    <location>
        <begin position="10"/>
        <end position="48"/>
    </location>
</feature>
<dbReference type="GO" id="GO:0046983">
    <property type="term" value="F:protein dimerization activity"/>
    <property type="evidence" value="ECO:0007669"/>
    <property type="project" value="InterPro"/>
</dbReference>
<comment type="caution">
    <text evidence="2">The sequence shown here is derived from an EMBL/GenBank/DDBJ whole genome shotgun (WGS) entry which is preliminary data.</text>
</comment>